<dbReference type="SMART" id="SM01118">
    <property type="entry name" value="CYTH"/>
    <property type="match status" value="1"/>
</dbReference>
<dbReference type="SUPFAM" id="SSF55154">
    <property type="entry name" value="CYTH-like phosphatases"/>
    <property type="match status" value="1"/>
</dbReference>
<accession>A0ABT2KR09</accession>
<dbReference type="PANTHER" id="PTHR40114">
    <property type="entry name" value="SLR0698 PROTEIN"/>
    <property type="match status" value="1"/>
</dbReference>
<dbReference type="CDD" id="cd07891">
    <property type="entry name" value="CYTH-like_CthTTM-like_1"/>
    <property type="match status" value="1"/>
</dbReference>
<evidence type="ECO:0000259" key="1">
    <source>
        <dbReference type="PROSITE" id="PS51707"/>
    </source>
</evidence>
<dbReference type="InterPro" id="IPR012042">
    <property type="entry name" value="NeuTTM/CthTTM-like"/>
</dbReference>
<dbReference type="PANTHER" id="PTHR40114:SF1">
    <property type="entry name" value="SLR0698 PROTEIN"/>
    <property type="match status" value="1"/>
</dbReference>
<evidence type="ECO:0000313" key="2">
    <source>
        <dbReference type="EMBL" id="MCT4371893.1"/>
    </source>
</evidence>
<dbReference type="EMBL" id="NTHN02000033">
    <property type="protein sequence ID" value="MCT4371893.1"/>
    <property type="molecule type" value="Genomic_DNA"/>
</dbReference>
<keyword evidence="3" id="KW-1185">Reference proteome</keyword>
<proteinExistence type="predicted"/>
<organism evidence="2 3">
    <name type="scientific">Alloyangia mangrovi</name>
    <dbReference type="NCBI Taxonomy" id="1779329"/>
    <lineage>
        <taxon>Bacteria</taxon>
        <taxon>Pseudomonadati</taxon>
        <taxon>Pseudomonadota</taxon>
        <taxon>Alphaproteobacteria</taxon>
        <taxon>Rhodobacterales</taxon>
        <taxon>Roseobacteraceae</taxon>
        <taxon>Alloyangia</taxon>
    </lineage>
</organism>
<comment type="caution">
    <text evidence="2">The sequence shown here is derived from an EMBL/GenBank/DDBJ whole genome shotgun (WGS) entry which is preliminary data.</text>
</comment>
<gene>
    <name evidence="2" type="ORF">CLG85_016835</name>
</gene>
<sequence length="185" mass="20465">MAFPPRARLKLVRTQTAQKFIESGAGLAKEIERKFLVADDSWRAHVAQSERLRDGLIASEDGRKVRVRFYDGRATLCIKGKREGLSRDEFEYPIPAQDAEEMLAAHCGDLVEKTRHHVPAGALVWTVDVYEGLLSGITIAEVELPSLDTPLPLPAWVGREVTGVQDYRKVNMVAARKALIGTTAA</sequence>
<dbReference type="InterPro" id="IPR023577">
    <property type="entry name" value="CYTH_domain"/>
</dbReference>
<dbReference type="PROSITE" id="PS51707">
    <property type="entry name" value="CYTH"/>
    <property type="match status" value="1"/>
</dbReference>
<dbReference type="RefSeq" id="WP_260349702.1">
    <property type="nucleotide sequence ID" value="NZ_NTHN02000033.1"/>
</dbReference>
<reference evidence="3" key="1">
    <citation type="submission" date="2023-07" db="EMBL/GenBank/DDBJ databases">
        <title>Yangia mangrovi SAOS 153D genome.</title>
        <authorList>
            <person name="Verma A."/>
            <person name="Pal Y."/>
            <person name="Sundharam S."/>
            <person name="Bisht B."/>
            <person name="Srinivasan K."/>
        </authorList>
    </citation>
    <scope>NUCLEOTIDE SEQUENCE [LARGE SCALE GENOMIC DNA]</scope>
    <source>
        <strain evidence="3">SAOS 153D</strain>
    </source>
</reference>
<name>A0ABT2KR09_9RHOB</name>
<protein>
    <submittedName>
        <fullName evidence="2">CYTH domain-containing protein</fullName>
    </submittedName>
</protein>
<evidence type="ECO:0000313" key="3">
    <source>
        <dbReference type="Proteomes" id="UP000217448"/>
    </source>
</evidence>
<feature type="domain" description="CYTH" evidence="1">
    <location>
        <begin position="28"/>
        <end position="176"/>
    </location>
</feature>
<dbReference type="Pfam" id="PF01928">
    <property type="entry name" value="CYTH"/>
    <property type="match status" value="1"/>
</dbReference>
<dbReference type="InterPro" id="IPR033469">
    <property type="entry name" value="CYTH-like_dom_sf"/>
</dbReference>
<dbReference type="Gene3D" id="2.40.320.10">
    <property type="entry name" value="Hypothetical Protein Pfu-838710-001"/>
    <property type="match status" value="1"/>
</dbReference>
<dbReference type="Proteomes" id="UP000217448">
    <property type="component" value="Unassembled WGS sequence"/>
</dbReference>